<dbReference type="PROSITE" id="PS51257">
    <property type="entry name" value="PROKAR_LIPOPROTEIN"/>
    <property type="match status" value="1"/>
</dbReference>
<evidence type="ECO:0000313" key="1">
    <source>
        <dbReference type="EMBL" id="ATZ16472.1"/>
    </source>
</evidence>
<dbReference type="EMBL" id="CP024962">
    <property type="protein sequence ID" value="ATZ16472.1"/>
    <property type="molecule type" value="Genomic_DNA"/>
</dbReference>
<sequence>MRKKLLILASFTTAISPMFAVSCKEVNDEGKEIKPILPSYNIANMVKDINKLEFERQFPKENFGNYNCDNSWFSIFEARDRMGLFSENAQVKQTSHEIIHHVTKEIKNDSNRLQEVHFDGFDELIPRQGLNNLRVLKNLVIDQDFSVFGPKLLKGAKFNIANNELIDNSTLAFKIEGRDFELEPQSSLKWSAKIKATFELYQDFLVFNLAKNTTIMNKFTNLLNGEELYMQYSLETLLINVQEDERYQKVLSNEASFLKIDDKSNQIQMQLEARLWIISDYQVIEEWQ</sequence>
<evidence type="ECO:0000313" key="2">
    <source>
        <dbReference type="Proteomes" id="UP000232222"/>
    </source>
</evidence>
<accession>A0A2K8NRI7</accession>
<dbReference type="Proteomes" id="UP000232222">
    <property type="component" value="Chromosome"/>
</dbReference>
<reference evidence="1 2" key="1">
    <citation type="submission" date="2017-11" db="EMBL/GenBank/DDBJ databases">
        <title>Genome sequence of Entomoplasma freundtii BARC 318 (ATCC 51999).</title>
        <authorList>
            <person name="Lo W.-S."/>
            <person name="Gasparich G.E."/>
            <person name="Kuo C.-H."/>
        </authorList>
    </citation>
    <scope>NUCLEOTIDE SEQUENCE [LARGE SCALE GENOMIC DNA]</scope>
    <source>
        <strain evidence="1 2">BARC 318</strain>
    </source>
</reference>
<dbReference type="AlphaFoldDB" id="A0A2K8NRI7"/>
<organism evidence="1 2">
    <name type="scientific">Entomoplasma freundtii</name>
    <dbReference type="NCBI Taxonomy" id="74700"/>
    <lineage>
        <taxon>Bacteria</taxon>
        <taxon>Bacillati</taxon>
        <taxon>Mycoplasmatota</taxon>
        <taxon>Mollicutes</taxon>
        <taxon>Entomoplasmatales</taxon>
        <taxon>Entomoplasmataceae</taxon>
        <taxon>Entomoplasma</taxon>
    </lineage>
</organism>
<gene>
    <name evidence="1" type="ORF">EFREU_v1c04460</name>
</gene>
<keyword evidence="2" id="KW-1185">Reference proteome</keyword>
<name>A0A2K8NRI7_9MOLU</name>
<dbReference type="RefSeq" id="WP_100609467.1">
    <property type="nucleotide sequence ID" value="NZ_CP024962.1"/>
</dbReference>
<protein>
    <submittedName>
        <fullName evidence="1">Uncharacterized protein</fullName>
    </submittedName>
</protein>
<proteinExistence type="predicted"/>
<dbReference type="KEGG" id="efr:EFREU_v1c04460"/>